<evidence type="ECO:0000313" key="2">
    <source>
        <dbReference type="Proteomes" id="UP000005466"/>
    </source>
</evidence>
<gene>
    <name evidence="1" type="ORF">Pgy4_29875</name>
</gene>
<organism evidence="1 2">
    <name type="scientific">Pseudomonas savastanoi pv. glycinea str. race 4</name>
    <dbReference type="NCBI Taxonomy" id="875330"/>
    <lineage>
        <taxon>Bacteria</taxon>
        <taxon>Pseudomonadati</taxon>
        <taxon>Pseudomonadota</taxon>
        <taxon>Gammaproteobacteria</taxon>
        <taxon>Pseudomonadales</taxon>
        <taxon>Pseudomonadaceae</taxon>
        <taxon>Pseudomonas</taxon>
    </lineage>
</organism>
<comment type="caution">
    <text evidence="1">The sequence shown here is derived from an EMBL/GenBank/DDBJ whole genome shotgun (WGS) entry which is preliminary data.</text>
</comment>
<feature type="non-terminal residue" evidence="1">
    <location>
        <position position="83"/>
    </location>
</feature>
<dbReference type="HOGENOM" id="CLU_2548037_0_0_6"/>
<dbReference type="EMBL" id="ADWY01001582">
    <property type="protein sequence ID" value="EGH17200.1"/>
    <property type="molecule type" value="Genomic_DNA"/>
</dbReference>
<dbReference type="AlphaFoldDB" id="F3CD58"/>
<dbReference type="Proteomes" id="UP000005466">
    <property type="component" value="Unassembled WGS sequence"/>
</dbReference>
<evidence type="ECO:0000313" key="1">
    <source>
        <dbReference type="EMBL" id="EGH17200.1"/>
    </source>
</evidence>
<reference evidence="1 2" key="1">
    <citation type="journal article" date="2011" name="PLoS Pathog.">
        <title>Dynamic evolution of pathogenicity revealed by sequencing and comparative genomics of 19 Pseudomonas syringae isolates.</title>
        <authorList>
            <person name="Baltrus D.A."/>
            <person name="Nishimura M.T."/>
            <person name="Romanchuk A."/>
            <person name="Chang J.H."/>
            <person name="Mukhtar M.S."/>
            <person name="Cherkis K."/>
            <person name="Roach J."/>
            <person name="Grant S.R."/>
            <person name="Jones C.D."/>
            <person name="Dangl J.L."/>
        </authorList>
    </citation>
    <scope>NUCLEOTIDE SEQUENCE [LARGE SCALE GENOMIC DNA]</scope>
    <source>
        <strain evidence="2">race 4</strain>
    </source>
</reference>
<accession>F3CD58</accession>
<proteinExistence type="predicted"/>
<protein>
    <submittedName>
        <fullName evidence="1">Uncharacterized protein</fullName>
    </submittedName>
</protein>
<name>F3CD58_PSESG</name>
<sequence>MRSWKNGQHLPSVPTLVSILEDSFQALSSIGRPVERRLQDGIVTCAVIARITTCVSKDIKEQLGTEYLIDILSQIRLYYGWIR</sequence>